<comment type="caution">
    <text evidence="1">The sequence shown here is derived from an EMBL/GenBank/DDBJ whole genome shotgun (WGS) entry which is preliminary data.</text>
</comment>
<name>A0ACB6RX32_9PLEO</name>
<sequence length="152" mass="16396">MPGINRNAIIPPGPELRQPGVLGLEFERRDLLERVLLRVPFDADVVDGLLGKVLEQLRAEGVGYFVGHVEAAVLLRDDVDGVGVLDVVVGAVELFLSKWEYAVFGYVVAVAVRGLRVLGHGVHCSRQLVLLLACETTVYLLCCLGSPPPSVV</sequence>
<proteinExistence type="predicted"/>
<evidence type="ECO:0000313" key="2">
    <source>
        <dbReference type="Proteomes" id="UP000799754"/>
    </source>
</evidence>
<dbReference type="Proteomes" id="UP000799754">
    <property type="component" value="Unassembled WGS sequence"/>
</dbReference>
<protein>
    <submittedName>
        <fullName evidence="1">Uncharacterized protein</fullName>
    </submittedName>
</protein>
<accession>A0ACB6RX32</accession>
<keyword evidence="2" id="KW-1185">Reference proteome</keyword>
<reference evidence="1" key="1">
    <citation type="journal article" date="2020" name="Stud. Mycol.">
        <title>101 Dothideomycetes genomes: a test case for predicting lifestyles and emergence of pathogens.</title>
        <authorList>
            <person name="Haridas S."/>
            <person name="Albert R."/>
            <person name="Binder M."/>
            <person name="Bloem J."/>
            <person name="Labutti K."/>
            <person name="Salamov A."/>
            <person name="Andreopoulos B."/>
            <person name="Baker S."/>
            <person name="Barry K."/>
            <person name="Bills G."/>
            <person name="Bluhm B."/>
            <person name="Cannon C."/>
            <person name="Castanera R."/>
            <person name="Culley D."/>
            <person name="Daum C."/>
            <person name="Ezra D."/>
            <person name="Gonzalez J."/>
            <person name="Henrissat B."/>
            <person name="Kuo A."/>
            <person name="Liang C."/>
            <person name="Lipzen A."/>
            <person name="Lutzoni F."/>
            <person name="Magnuson J."/>
            <person name="Mondo S."/>
            <person name="Nolan M."/>
            <person name="Ohm R."/>
            <person name="Pangilinan J."/>
            <person name="Park H.-J."/>
            <person name="Ramirez L."/>
            <person name="Alfaro M."/>
            <person name="Sun H."/>
            <person name="Tritt A."/>
            <person name="Yoshinaga Y."/>
            <person name="Zwiers L.-H."/>
            <person name="Turgeon B."/>
            <person name="Goodwin S."/>
            <person name="Spatafora J."/>
            <person name="Crous P."/>
            <person name="Grigoriev I."/>
        </authorList>
    </citation>
    <scope>NUCLEOTIDE SEQUENCE</scope>
    <source>
        <strain evidence="1">CBS 525.71</strain>
    </source>
</reference>
<evidence type="ECO:0000313" key="1">
    <source>
        <dbReference type="EMBL" id="KAF2625975.1"/>
    </source>
</evidence>
<dbReference type="EMBL" id="MU006723">
    <property type="protein sequence ID" value="KAF2625975.1"/>
    <property type="molecule type" value="Genomic_DNA"/>
</dbReference>
<gene>
    <name evidence="1" type="ORF">BU25DRAFT_106590</name>
</gene>
<organism evidence="1 2">
    <name type="scientific">Macroventuria anomochaeta</name>
    <dbReference type="NCBI Taxonomy" id="301207"/>
    <lineage>
        <taxon>Eukaryota</taxon>
        <taxon>Fungi</taxon>
        <taxon>Dikarya</taxon>
        <taxon>Ascomycota</taxon>
        <taxon>Pezizomycotina</taxon>
        <taxon>Dothideomycetes</taxon>
        <taxon>Pleosporomycetidae</taxon>
        <taxon>Pleosporales</taxon>
        <taxon>Pleosporineae</taxon>
        <taxon>Didymellaceae</taxon>
        <taxon>Macroventuria</taxon>
    </lineage>
</organism>